<sequence length="344" mass="37801">MVRAETGRKRVTLTDVARAAGVSKSTVSLVLNDSPLIKKETQEKVQQAMEALGYVYNRFAANLRSQKSLTIGVVIDDLTNPFFAEFTMGLEMTLAEQGYITVMANTSQRSDRQKQVLDALLEHHVAGIVLCPVNSSSEVDLQRYANSATPLLIAMRPLDWQCLPVDYVGVDSYAGVREATEYLIHQGHKQIAFIGGPLNHSRYQGYLEAIIHHGLQPWCIDDASLRCEPTRANGFFLMQKLLDSTSPPTAVICYNDLMAFGAESALGERGLFAGKDISLIGYDGVAACAYSNPPLSTIAVEPMALGKQAAQQILRRITQPETPLNHYVYRPTLQIRASTGPRGR</sequence>
<evidence type="ECO:0000256" key="3">
    <source>
        <dbReference type="ARBA" id="ARBA00023125"/>
    </source>
</evidence>
<dbReference type="Pfam" id="PF00356">
    <property type="entry name" value="LacI"/>
    <property type="match status" value="1"/>
</dbReference>
<evidence type="ECO:0000313" key="7">
    <source>
        <dbReference type="Proteomes" id="UP000296284"/>
    </source>
</evidence>
<name>A0ABX5T9N6_9ENTR</name>
<dbReference type="RefSeq" id="WP_135323528.1">
    <property type="nucleotide sequence ID" value="NZ_CP038469.1"/>
</dbReference>
<keyword evidence="7" id="KW-1185">Reference proteome</keyword>
<evidence type="ECO:0000256" key="1">
    <source>
        <dbReference type="ARBA" id="ARBA00022491"/>
    </source>
</evidence>
<proteinExistence type="predicted"/>
<dbReference type="PANTHER" id="PTHR30146:SF148">
    <property type="entry name" value="HTH-TYPE TRANSCRIPTIONAL REPRESSOR PURR-RELATED"/>
    <property type="match status" value="1"/>
</dbReference>
<dbReference type="PROSITE" id="PS00356">
    <property type="entry name" value="HTH_LACI_1"/>
    <property type="match status" value="1"/>
</dbReference>
<evidence type="ECO:0000256" key="4">
    <source>
        <dbReference type="ARBA" id="ARBA00023163"/>
    </source>
</evidence>
<evidence type="ECO:0000313" key="6">
    <source>
        <dbReference type="EMBL" id="QBX81665.1"/>
    </source>
</evidence>
<evidence type="ECO:0000256" key="2">
    <source>
        <dbReference type="ARBA" id="ARBA00023015"/>
    </source>
</evidence>
<feature type="domain" description="HTH lacI-type" evidence="5">
    <location>
        <begin position="11"/>
        <end position="65"/>
    </location>
</feature>
<gene>
    <name evidence="6" type="ORF">E4Z61_15365</name>
</gene>
<protein>
    <submittedName>
        <fullName evidence="6">LacI family DNA-binding transcriptional regulator</fullName>
    </submittedName>
</protein>
<dbReference type="Proteomes" id="UP000296284">
    <property type="component" value="Chromosome"/>
</dbReference>
<accession>A0ABX5T9N6</accession>
<dbReference type="InterPro" id="IPR000843">
    <property type="entry name" value="HTH_LacI"/>
</dbReference>
<dbReference type="PANTHER" id="PTHR30146">
    <property type="entry name" value="LACI-RELATED TRANSCRIPTIONAL REPRESSOR"/>
    <property type="match status" value="1"/>
</dbReference>
<dbReference type="InterPro" id="IPR001761">
    <property type="entry name" value="Peripla_BP/Lac1_sug-bd_dom"/>
</dbReference>
<dbReference type="GO" id="GO:0003677">
    <property type="term" value="F:DNA binding"/>
    <property type="evidence" value="ECO:0007669"/>
    <property type="project" value="UniProtKB-KW"/>
</dbReference>
<dbReference type="PROSITE" id="PS50932">
    <property type="entry name" value="HTH_LACI_2"/>
    <property type="match status" value="1"/>
</dbReference>
<dbReference type="SUPFAM" id="SSF53822">
    <property type="entry name" value="Periplasmic binding protein-like I"/>
    <property type="match status" value="1"/>
</dbReference>
<reference evidence="6 7" key="1">
    <citation type="submission" date="2019-03" db="EMBL/GenBank/DDBJ databases">
        <title>Complete genome sequence of Citrobacter sp. SNU WT2 isolated from diseased rainbow trout.</title>
        <authorList>
            <person name="Oh W.T."/>
            <person name="Park S.C."/>
        </authorList>
    </citation>
    <scope>NUCLEOTIDE SEQUENCE [LARGE SCALE GENOMIC DNA]</scope>
    <source>
        <strain evidence="6 7">SNU WT2</strain>
    </source>
</reference>
<dbReference type="CDD" id="cd06289">
    <property type="entry name" value="PBP1_MalI-like"/>
    <property type="match status" value="1"/>
</dbReference>
<organism evidence="6 7">
    <name type="scientific">Citrobacter tructae</name>
    <dbReference type="NCBI Taxonomy" id="2562449"/>
    <lineage>
        <taxon>Bacteria</taxon>
        <taxon>Pseudomonadati</taxon>
        <taxon>Pseudomonadota</taxon>
        <taxon>Gammaproteobacteria</taxon>
        <taxon>Enterobacterales</taxon>
        <taxon>Enterobacteriaceae</taxon>
        <taxon>Citrobacter</taxon>
    </lineage>
</organism>
<dbReference type="Pfam" id="PF00532">
    <property type="entry name" value="Peripla_BP_1"/>
    <property type="match status" value="1"/>
</dbReference>
<dbReference type="Gene3D" id="3.40.50.2300">
    <property type="match status" value="2"/>
</dbReference>
<dbReference type="InterPro" id="IPR010982">
    <property type="entry name" value="Lambda_DNA-bd_dom_sf"/>
</dbReference>
<dbReference type="PRINTS" id="PR00036">
    <property type="entry name" value="HTHLACI"/>
</dbReference>
<keyword evidence="1" id="KW-0678">Repressor</keyword>
<keyword evidence="3 6" id="KW-0238">DNA-binding</keyword>
<keyword evidence="2" id="KW-0805">Transcription regulation</keyword>
<dbReference type="CDD" id="cd01392">
    <property type="entry name" value="HTH_LacI"/>
    <property type="match status" value="1"/>
</dbReference>
<evidence type="ECO:0000259" key="5">
    <source>
        <dbReference type="PROSITE" id="PS50932"/>
    </source>
</evidence>
<dbReference type="SUPFAM" id="SSF47413">
    <property type="entry name" value="lambda repressor-like DNA-binding domains"/>
    <property type="match status" value="1"/>
</dbReference>
<dbReference type="InterPro" id="IPR028082">
    <property type="entry name" value="Peripla_BP_I"/>
</dbReference>
<keyword evidence="4" id="KW-0804">Transcription</keyword>
<dbReference type="SMART" id="SM00354">
    <property type="entry name" value="HTH_LACI"/>
    <property type="match status" value="1"/>
</dbReference>
<dbReference type="EMBL" id="CP038469">
    <property type="protein sequence ID" value="QBX81665.1"/>
    <property type="molecule type" value="Genomic_DNA"/>
</dbReference>
<dbReference type="Gene3D" id="1.10.260.40">
    <property type="entry name" value="lambda repressor-like DNA-binding domains"/>
    <property type="match status" value="1"/>
</dbReference>